<evidence type="ECO:0000256" key="2">
    <source>
        <dbReference type="ARBA" id="ARBA00023125"/>
    </source>
</evidence>
<comment type="caution">
    <text evidence="7">The sequence shown here is derived from an EMBL/GenBank/DDBJ whole genome shotgun (WGS) entry which is preliminary data.</text>
</comment>
<evidence type="ECO:0000256" key="5">
    <source>
        <dbReference type="SAM" id="MobiDB-lite"/>
    </source>
</evidence>
<dbReference type="Proteomes" id="UP000733379">
    <property type="component" value="Unassembled WGS sequence"/>
</dbReference>
<dbReference type="InterPro" id="IPR050109">
    <property type="entry name" value="HTH-type_TetR-like_transc_reg"/>
</dbReference>
<sequence>MTEPASRRNRPYAPRRSPEQRREHVLDATLRVIVDQGIHKVSIDTVARAAGVTRPVVYSVFADSDELLRASLAREEERGLAQVAALLPLRPGDPAAAIVEFLTGFLGAVTAEPDRWRAAFLLVDSSNPTFRRHLERLRAALVGVLEDFVRATTTDRDVEMTARALHAFIWDAGRLTLAEPEAFPPERISRFAADMIADLSLRRPARAGDAEGA</sequence>
<evidence type="ECO:0000313" key="7">
    <source>
        <dbReference type="EMBL" id="MBU3066366.1"/>
    </source>
</evidence>
<keyword evidence="8" id="KW-1185">Reference proteome</keyword>
<dbReference type="InterPro" id="IPR036271">
    <property type="entry name" value="Tet_transcr_reg_TetR-rel_C_sf"/>
</dbReference>
<dbReference type="Pfam" id="PF00440">
    <property type="entry name" value="TetR_N"/>
    <property type="match status" value="1"/>
</dbReference>
<dbReference type="PRINTS" id="PR00455">
    <property type="entry name" value="HTHTETR"/>
</dbReference>
<protein>
    <submittedName>
        <fullName evidence="7">TetR/AcrR family transcriptional regulator</fullName>
    </submittedName>
</protein>
<dbReference type="InterPro" id="IPR009057">
    <property type="entry name" value="Homeodomain-like_sf"/>
</dbReference>
<dbReference type="EMBL" id="JAHKNI010000014">
    <property type="protein sequence ID" value="MBU3066366.1"/>
    <property type="molecule type" value="Genomic_DNA"/>
</dbReference>
<organism evidence="7 8">
    <name type="scientific">Nocardia albiluteola</name>
    <dbReference type="NCBI Taxonomy" id="2842303"/>
    <lineage>
        <taxon>Bacteria</taxon>
        <taxon>Bacillati</taxon>
        <taxon>Actinomycetota</taxon>
        <taxon>Actinomycetes</taxon>
        <taxon>Mycobacteriales</taxon>
        <taxon>Nocardiaceae</taxon>
        <taxon>Nocardia</taxon>
    </lineage>
</organism>
<feature type="domain" description="HTH tetR-type" evidence="6">
    <location>
        <begin position="19"/>
        <end position="79"/>
    </location>
</feature>
<evidence type="ECO:0000256" key="1">
    <source>
        <dbReference type="ARBA" id="ARBA00023015"/>
    </source>
</evidence>
<dbReference type="SUPFAM" id="SSF48498">
    <property type="entry name" value="Tetracyclin repressor-like, C-terminal domain"/>
    <property type="match status" value="1"/>
</dbReference>
<dbReference type="SUPFAM" id="SSF46689">
    <property type="entry name" value="Homeodomain-like"/>
    <property type="match status" value="1"/>
</dbReference>
<dbReference type="PROSITE" id="PS50977">
    <property type="entry name" value="HTH_TETR_2"/>
    <property type="match status" value="1"/>
</dbReference>
<proteinExistence type="predicted"/>
<accession>A0ABS6B7R6</accession>
<dbReference type="InterPro" id="IPR001647">
    <property type="entry name" value="HTH_TetR"/>
</dbReference>
<feature type="DNA-binding region" description="H-T-H motif" evidence="4">
    <location>
        <begin position="42"/>
        <end position="61"/>
    </location>
</feature>
<evidence type="ECO:0000256" key="3">
    <source>
        <dbReference type="ARBA" id="ARBA00023163"/>
    </source>
</evidence>
<keyword evidence="2 4" id="KW-0238">DNA-binding</keyword>
<dbReference type="Gene3D" id="1.10.357.10">
    <property type="entry name" value="Tetracycline Repressor, domain 2"/>
    <property type="match status" value="1"/>
</dbReference>
<evidence type="ECO:0000256" key="4">
    <source>
        <dbReference type="PROSITE-ProRule" id="PRU00335"/>
    </source>
</evidence>
<reference evidence="7 8" key="1">
    <citation type="submission" date="2021-06" db="EMBL/GenBank/DDBJ databases">
        <title>Actinomycetes sequencing.</title>
        <authorList>
            <person name="Shan Q."/>
        </authorList>
    </citation>
    <scope>NUCLEOTIDE SEQUENCE [LARGE SCALE GENOMIC DNA]</scope>
    <source>
        <strain evidence="7 8">NEAU-G5</strain>
    </source>
</reference>
<keyword evidence="3" id="KW-0804">Transcription</keyword>
<evidence type="ECO:0000313" key="8">
    <source>
        <dbReference type="Proteomes" id="UP000733379"/>
    </source>
</evidence>
<dbReference type="PANTHER" id="PTHR30055">
    <property type="entry name" value="HTH-TYPE TRANSCRIPTIONAL REGULATOR RUTR"/>
    <property type="match status" value="1"/>
</dbReference>
<gene>
    <name evidence="7" type="ORF">KO481_33205</name>
</gene>
<feature type="region of interest" description="Disordered" evidence="5">
    <location>
        <begin position="1"/>
        <end position="21"/>
    </location>
</feature>
<dbReference type="RefSeq" id="WP_215922441.1">
    <property type="nucleotide sequence ID" value="NZ_JAHKNI010000014.1"/>
</dbReference>
<evidence type="ECO:0000259" key="6">
    <source>
        <dbReference type="PROSITE" id="PS50977"/>
    </source>
</evidence>
<name>A0ABS6B7R6_9NOCA</name>
<dbReference type="PANTHER" id="PTHR30055:SF234">
    <property type="entry name" value="HTH-TYPE TRANSCRIPTIONAL REGULATOR BETI"/>
    <property type="match status" value="1"/>
</dbReference>
<keyword evidence="1" id="KW-0805">Transcription regulation</keyword>